<comment type="subcellular location">
    <subcellularLocation>
        <location evidence="1">Membrane</location>
        <topology evidence="1">Multi-pass membrane protein</topology>
    </subcellularLocation>
</comment>
<dbReference type="Pfam" id="PF02674">
    <property type="entry name" value="Colicin_V"/>
    <property type="match status" value="1"/>
</dbReference>
<keyword evidence="7" id="KW-1185">Reference proteome</keyword>
<keyword evidence="2 5" id="KW-0812">Transmembrane</keyword>
<comment type="caution">
    <text evidence="6">The sequence shown here is derived from an EMBL/GenBank/DDBJ whole genome shotgun (WGS) entry which is preliminary data.</text>
</comment>
<feature type="transmembrane region" description="Helical" evidence="5">
    <location>
        <begin position="69"/>
        <end position="88"/>
    </location>
</feature>
<feature type="transmembrane region" description="Helical" evidence="5">
    <location>
        <begin position="37"/>
        <end position="57"/>
    </location>
</feature>
<gene>
    <name evidence="6" type="ORF">P9H32_05610</name>
</gene>
<evidence type="ECO:0000256" key="2">
    <source>
        <dbReference type="ARBA" id="ARBA00022692"/>
    </source>
</evidence>
<evidence type="ECO:0000256" key="3">
    <source>
        <dbReference type="ARBA" id="ARBA00022989"/>
    </source>
</evidence>
<protein>
    <submittedName>
        <fullName evidence="6">CvpA family protein</fullName>
    </submittedName>
</protein>
<evidence type="ECO:0000256" key="1">
    <source>
        <dbReference type="ARBA" id="ARBA00004141"/>
    </source>
</evidence>
<dbReference type="Proteomes" id="UP001290861">
    <property type="component" value="Unassembled WGS sequence"/>
</dbReference>
<evidence type="ECO:0000256" key="4">
    <source>
        <dbReference type="ARBA" id="ARBA00023136"/>
    </source>
</evidence>
<name>A0ABU5MV58_9BACT</name>
<organism evidence="6 7">
    <name type="scientific">Pontiella agarivorans</name>
    <dbReference type="NCBI Taxonomy" id="3038953"/>
    <lineage>
        <taxon>Bacteria</taxon>
        <taxon>Pseudomonadati</taxon>
        <taxon>Kiritimatiellota</taxon>
        <taxon>Kiritimatiellia</taxon>
        <taxon>Kiritimatiellales</taxon>
        <taxon>Pontiellaceae</taxon>
        <taxon>Pontiella</taxon>
    </lineage>
</organism>
<reference evidence="6 7" key="1">
    <citation type="journal article" date="2024" name="Appl. Environ. Microbiol.">
        <title>Pontiella agarivorans sp. nov., a novel marine anaerobic bacterium capable of degrading macroalgal polysaccharides and fixing nitrogen.</title>
        <authorList>
            <person name="Liu N."/>
            <person name="Kivenson V."/>
            <person name="Peng X."/>
            <person name="Cui Z."/>
            <person name="Lankiewicz T.S."/>
            <person name="Gosselin K.M."/>
            <person name="English C.J."/>
            <person name="Blair E.M."/>
            <person name="O'Malley M.A."/>
            <person name="Valentine D.L."/>
        </authorList>
    </citation>
    <scope>NUCLEOTIDE SEQUENCE [LARGE SCALE GENOMIC DNA]</scope>
    <source>
        <strain evidence="6 7">NLcol2</strain>
    </source>
</reference>
<evidence type="ECO:0000313" key="6">
    <source>
        <dbReference type="EMBL" id="MDZ8118100.1"/>
    </source>
</evidence>
<evidence type="ECO:0000256" key="5">
    <source>
        <dbReference type="SAM" id="Phobius"/>
    </source>
</evidence>
<dbReference type="InterPro" id="IPR003825">
    <property type="entry name" value="Colicin-V_CvpA"/>
</dbReference>
<dbReference type="RefSeq" id="WP_322607899.1">
    <property type="nucleotide sequence ID" value="NZ_JARVCO010000007.1"/>
</dbReference>
<feature type="transmembrane region" description="Helical" evidence="5">
    <location>
        <begin position="5"/>
        <end position="25"/>
    </location>
</feature>
<dbReference type="EMBL" id="JARVCO010000007">
    <property type="protein sequence ID" value="MDZ8118100.1"/>
    <property type="molecule type" value="Genomic_DNA"/>
</dbReference>
<evidence type="ECO:0000313" key="7">
    <source>
        <dbReference type="Proteomes" id="UP001290861"/>
    </source>
</evidence>
<accession>A0ABU5MV58</accession>
<keyword evidence="4 5" id="KW-0472">Membrane</keyword>
<keyword evidence="3 5" id="KW-1133">Transmembrane helix</keyword>
<feature type="transmembrane region" description="Helical" evidence="5">
    <location>
        <begin position="108"/>
        <end position="131"/>
    </location>
</feature>
<sequence length="190" mass="21201">MLPNWLSFVDAAYVLIVCLFAWGGLQKGFAAQVAHVITFVAVGALLYFAYPFCFVYFGRIFRNLEETYLMWILLCLLLLAGAGIFVLFSKILAAVLKSNVSDAADAGWGTVLGLIHGALFGLIALIILVMVDRTGGSYDKLRMKSYVGKTVCHKIVPRIQPRLTTLYENKIRDWKAELLRREEAASEVDM</sequence>
<proteinExistence type="predicted"/>